<evidence type="ECO:0000313" key="10">
    <source>
        <dbReference type="EMBL" id="BAV34813.1"/>
    </source>
</evidence>
<feature type="binding site" evidence="7 8">
    <location>
        <position position="13"/>
    </location>
    <ligand>
        <name>S-adenosyl-L-methionine</name>
        <dbReference type="ChEBI" id="CHEBI:59789"/>
    </ligand>
</feature>
<accession>A0A1B4XJ21</accession>
<dbReference type="SUPFAM" id="SSF53335">
    <property type="entry name" value="S-adenosyl-L-methionine-dependent methyltransferases"/>
    <property type="match status" value="1"/>
</dbReference>
<dbReference type="FunFam" id="1.10.8.100:FF:000001">
    <property type="entry name" value="Ribosomal RNA small subunit methyltransferase A"/>
    <property type="match status" value="1"/>
</dbReference>
<feature type="binding site" evidence="7 8">
    <location>
        <position position="104"/>
    </location>
    <ligand>
        <name>S-adenosyl-L-methionine</name>
        <dbReference type="ChEBI" id="CHEBI:59789"/>
    </ligand>
</feature>
<feature type="binding site" evidence="7 8">
    <location>
        <position position="11"/>
    </location>
    <ligand>
        <name>S-adenosyl-L-methionine</name>
        <dbReference type="ChEBI" id="CHEBI:59789"/>
    </ligand>
</feature>
<dbReference type="GO" id="GO:0052908">
    <property type="term" value="F:16S rRNA (adenine(1518)-N(6)/adenine(1519)-N(6))-dimethyltransferase activity"/>
    <property type="evidence" value="ECO:0007669"/>
    <property type="project" value="UniProtKB-EC"/>
</dbReference>
<keyword evidence="1 7" id="KW-0963">Cytoplasm</keyword>
<comment type="similarity">
    <text evidence="7">Belongs to the class I-like SAM-binding methyltransferase superfamily. rRNA adenine N(6)-methyltransferase family. RsmA subfamily.</text>
</comment>
<dbReference type="OrthoDB" id="9814755at2"/>
<evidence type="ECO:0000313" key="11">
    <source>
        <dbReference type="Proteomes" id="UP000243180"/>
    </source>
</evidence>
<keyword evidence="2 7" id="KW-0698">rRNA processing</keyword>
<feature type="binding site" evidence="7 8">
    <location>
        <position position="38"/>
    </location>
    <ligand>
        <name>S-adenosyl-L-methionine</name>
        <dbReference type="ChEBI" id="CHEBI:59789"/>
    </ligand>
</feature>
<keyword evidence="3 7" id="KW-0489">Methyltransferase</keyword>
<evidence type="ECO:0000256" key="1">
    <source>
        <dbReference type="ARBA" id="ARBA00022490"/>
    </source>
</evidence>
<protein>
    <recommendedName>
        <fullName evidence="7">Ribosomal RNA small subunit methyltransferase A</fullName>
        <ecNumber evidence="7">2.1.1.182</ecNumber>
    </recommendedName>
    <alternativeName>
        <fullName evidence="7">16S rRNA (adenine(1518)-N(6)/adenine(1519)-N(6))-dimethyltransferase</fullName>
    </alternativeName>
    <alternativeName>
        <fullName evidence="7">16S rRNA dimethyladenosine transferase</fullName>
    </alternativeName>
    <alternativeName>
        <fullName evidence="7">16S rRNA dimethylase</fullName>
    </alternativeName>
    <alternativeName>
        <fullName evidence="7">S-adenosylmethionine-6-N', N'-adenosyl(rRNA) dimethyltransferase</fullName>
    </alternativeName>
</protein>
<dbReference type="FunCoup" id="A0A1B4XJ21">
    <property type="interactions" value="500"/>
</dbReference>
<dbReference type="InterPro" id="IPR023165">
    <property type="entry name" value="rRNA_Ade_diMease-like_C"/>
</dbReference>
<organism evidence="10 11">
    <name type="scientific">Sulfuricaulis limicola</name>
    <dbReference type="NCBI Taxonomy" id="1620215"/>
    <lineage>
        <taxon>Bacteria</taxon>
        <taxon>Pseudomonadati</taxon>
        <taxon>Pseudomonadota</taxon>
        <taxon>Gammaproteobacteria</taxon>
        <taxon>Acidiferrobacterales</taxon>
        <taxon>Acidiferrobacteraceae</taxon>
        <taxon>Sulfuricaulis</taxon>
    </lineage>
</organism>
<keyword evidence="6 7" id="KW-0694">RNA-binding</keyword>
<dbReference type="InterPro" id="IPR020596">
    <property type="entry name" value="rRNA_Ade_Mease_Trfase_CS"/>
</dbReference>
<keyword evidence="4 7" id="KW-0808">Transferase</keyword>
<keyword evidence="11" id="KW-1185">Reference proteome</keyword>
<name>A0A1B4XJ21_9GAMM</name>
<sequence length="260" mass="28644">MLHPKKRFGQHFLHDRNVIGRIVATLAPRPGDHIVEIGPGKGALTRELAAHLPHFDAVELDRDLLAHLHATIPAGKLTLHGADALKYDFCQLMQQDRKLRLVGNLPYNISTPLLFHLLDQAGCIQDMLFMLQKEVVQRLAAAPGGKDYGRLSVMIQYRCAVEKLFDVAPGSFTPPPKVDSSVVRLVPHAKPPVAVNDEAQFAKVVRAAFASRRKTLRNNMKGLLSAEDMTALGIDPTRRAETLTLMEFAALSNEISLLSA</sequence>
<dbReference type="EC" id="2.1.1.182" evidence="7"/>
<dbReference type="GO" id="GO:0003723">
    <property type="term" value="F:RNA binding"/>
    <property type="evidence" value="ECO:0007669"/>
    <property type="project" value="UniProtKB-UniRule"/>
</dbReference>
<dbReference type="Proteomes" id="UP000243180">
    <property type="component" value="Chromosome"/>
</dbReference>
<evidence type="ECO:0000256" key="2">
    <source>
        <dbReference type="ARBA" id="ARBA00022552"/>
    </source>
</evidence>
<dbReference type="InterPro" id="IPR011530">
    <property type="entry name" value="rRNA_adenine_dimethylase"/>
</dbReference>
<evidence type="ECO:0000256" key="4">
    <source>
        <dbReference type="ARBA" id="ARBA00022679"/>
    </source>
</evidence>
<dbReference type="InterPro" id="IPR001737">
    <property type="entry name" value="KsgA/Erm"/>
</dbReference>
<evidence type="ECO:0000256" key="3">
    <source>
        <dbReference type="ARBA" id="ARBA00022603"/>
    </source>
</evidence>
<feature type="domain" description="Ribosomal RNA adenine methylase transferase N-terminal" evidence="9">
    <location>
        <begin position="18"/>
        <end position="189"/>
    </location>
</feature>
<dbReference type="GO" id="GO:0005829">
    <property type="term" value="C:cytosol"/>
    <property type="evidence" value="ECO:0007669"/>
    <property type="project" value="TreeGrafter"/>
</dbReference>
<dbReference type="Pfam" id="PF00398">
    <property type="entry name" value="RrnaAD"/>
    <property type="match status" value="1"/>
</dbReference>
<evidence type="ECO:0000256" key="7">
    <source>
        <dbReference type="HAMAP-Rule" id="MF_00607"/>
    </source>
</evidence>
<dbReference type="PROSITE" id="PS51689">
    <property type="entry name" value="SAM_RNA_A_N6_MT"/>
    <property type="match status" value="1"/>
</dbReference>
<dbReference type="HAMAP" id="MF_00607">
    <property type="entry name" value="16SrRNA_methyltr_A"/>
    <property type="match status" value="1"/>
</dbReference>
<comment type="subcellular location">
    <subcellularLocation>
        <location evidence="7">Cytoplasm</location>
    </subcellularLocation>
</comment>
<dbReference type="AlphaFoldDB" id="A0A1B4XJ21"/>
<dbReference type="PROSITE" id="PS01131">
    <property type="entry name" value="RRNA_A_DIMETH"/>
    <property type="match status" value="1"/>
</dbReference>
<dbReference type="NCBIfam" id="TIGR00755">
    <property type="entry name" value="ksgA"/>
    <property type="match status" value="1"/>
</dbReference>
<comment type="catalytic activity">
    <reaction evidence="7">
        <text>adenosine(1518)/adenosine(1519) in 16S rRNA + 4 S-adenosyl-L-methionine = N(6)-dimethyladenosine(1518)/N(6)-dimethyladenosine(1519) in 16S rRNA + 4 S-adenosyl-L-homocysteine + 4 H(+)</text>
        <dbReference type="Rhea" id="RHEA:19609"/>
        <dbReference type="Rhea" id="RHEA-COMP:10232"/>
        <dbReference type="Rhea" id="RHEA-COMP:10233"/>
        <dbReference type="ChEBI" id="CHEBI:15378"/>
        <dbReference type="ChEBI" id="CHEBI:57856"/>
        <dbReference type="ChEBI" id="CHEBI:59789"/>
        <dbReference type="ChEBI" id="CHEBI:74411"/>
        <dbReference type="ChEBI" id="CHEBI:74493"/>
        <dbReference type="EC" id="2.1.1.182"/>
    </reaction>
</comment>
<proteinExistence type="inferred from homology"/>
<dbReference type="InterPro" id="IPR020598">
    <property type="entry name" value="rRNA_Ade_methylase_Trfase_N"/>
</dbReference>
<dbReference type="Gene3D" id="1.10.8.100">
    <property type="entry name" value="Ribosomal RNA adenine dimethylase-like, domain 2"/>
    <property type="match status" value="1"/>
</dbReference>
<dbReference type="SMART" id="SM00650">
    <property type="entry name" value="rADc"/>
    <property type="match status" value="1"/>
</dbReference>
<dbReference type="CDD" id="cd02440">
    <property type="entry name" value="AdoMet_MTases"/>
    <property type="match status" value="1"/>
</dbReference>
<feature type="binding site" evidence="7 8">
    <location>
        <position position="59"/>
    </location>
    <ligand>
        <name>S-adenosyl-L-methionine</name>
        <dbReference type="ChEBI" id="CHEBI:59789"/>
    </ligand>
</feature>
<keyword evidence="5 7" id="KW-0949">S-adenosyl-L-methionine</keyword>
<dbReference type="InParanoid" id="A0A1B4XJ21"/>
<gene>
    <name evidence="7" type="primary">rsmA</name>
    <name evidence="7" type="synonym">ksgA</name>
    <name evidence="10" type="ORF">SCL_2536</name>
</gene>
<evidence type="ECO:0000256" key="6">
    <source>
        <dbReference type="ARBA" id="ARBA00022884"/>
    </source>
</evidence>
<dbReference type="PANTHER" id="PTHR11727">
    <property type="entry name" value="DIMETHYLADENOSINE TRANSFERASE"/>
    <property type="match status" value="1"/>
</dbReference>
<evidence type="ECO:0000256" key="8">
    <source>
        <dbReference type="PROSITE-ProRule" id="PRU01026"/>
    </source>
</evidence>
<evidence type="ECO:0000259" key="9">
    <source>
        <dbReference type="SMART" id="SM00650"/>
    </source>
</evidence>
<dbReference type="KEGG" id="slim:SCL_2536"/>
<feature type="binding site" evidence="7 8">
    <location>
        <position position="83"/>
    </location>
    <ligand>
        <name>S-adenosyl-L-methionine</name>
        <dbReference type="ChEBI" id="CHEBI:59789"/>
    </ligand>
</feature>
<dbReference type="InterPro" id="IPR029063">
    <property type="entry name" value="SAM-dependent_MTases_sf"/>
</dbReference>
<evidence type="ECO:0000256" key="5">
    <source>
        <dbReference type="ARBA" id="ARBA00022691"/>
    </source>
</evidence>
<dbReference type="Gene3D" id="3.40.50.150">
    <property type="entry name" value="Vaccinia Virus protein VP39"/>
    <property type="match status" value="1"/>
</dbReference>
<dbReference type="EMBL" id="AP014879">
    <property type="protein sequence ID" value="BAV34813.1"/>
    <property type="molecule type" value="Genomic_DNA"/>
</dbReference>
<comment type="function">
    <text evidence="7">Specifically dimethylates two adjacent adenosines (A1518 and A1519) in the loop of a conserved hairpin near the 3'-end of 16S rRNA in the 30S particle. May play a critical role in biogenesis of 30S subunits.</text>
</comment>
<dbReference type="RefSeq" id="WP_096361516.1">
    <property type="nucleotide sequence ID" value="NZ_AP014879.1"/>
</dbReference>
<dbReference type="PANTHER" id="PTHR11727:SF7">
    <property type="entry name" value="DIMETHYLADENOSINE TRANSFERASE-RELATED"/>
    <property type="match status" value="1"/>
</dbReference>
<reference evidence="10 11" key="1">
    <citation type="submission" date="2015-05" db="EMBL/GenBank/DDBJ databases">
        <title>Complete genome sequence of a sulfur-oxidizing gammaproteobacterium strain HA5.</title>
        <authorList>
            <person name="Miura A."/>
            <person name="Kojima H."/>
            <person name="Fukui M."/>
        </authorList>
    </citation>
    <scope>NUCLEOTIDE SEQUENCE [LARGE SCALE GENOMIC DNA]</scope>
    <source>
        <strain evidence="10 11">HA5</strain>
    </source>
</reference>